<dbReference type="PROSITE" id="PS51186">
    <property type="entry name" value="GNAT"/>
    <property type="match status" value="1"/>
</dbReference>
<dbReference type="Gene3D" id="3.40.630.30">
    <property type="match status" value="1"/>
</dbReference>
<dbReference type="InParanoid" id="A7SJ54"/>
<organism evidence="4 5">
    <name type="scientific">Nematostella vectensis</name>
    <name type="common">Starlet sea anemone</name>
    <dbReference type="NCBI Taxonomy" id="45351"/>
    <lineage>
        <taxon>Eukaryota</taxon>
        <taxon>Metazoa</taxon>
        <taxon>Cnidaria</taxon>
        <taxon>Anthozoa</taxon>
        <taxon>Hexacorallia</taxon>
        <taxon>Actiniaria</taxon>
        <taxon>Edwardsiidae</taxon>
        <taxon>Nematostella</taxon>
    </lineage>
</organism>
<dbReference type="PANTHER" id="PTHR13947">
    <property type="entry name" value="GNAT FAMILY N-ACETYLTRANSFERASE"/>
    <property type="match status" value="1"/>
</dbReference>
<dbReference type="OMA" id="IFTEGMQ"/>
<dbReference type="Proteomes" id="UP000001593">
    <property type="component" value="Unassembled WGS sequence"/>
</dbReference>
<protein>
    <recommendedName>
        <fullName evidence="3">N-acetyltransferase domain-containing protein</fullName>
    </recommendedName>
</protein>
<evidence type="ECO:0000256" key="2">
    <source>
        <dbReference type="SAM" id="Phobius"/>
    </source>
</evidence>
<reference evidence="4 5" key="1">
    <citation type="journal article" date="2007" name="Science">
        <title>Sea anemone genome reveals ancestral eumetazoan gene repertoire and genomic organization.</title>
        <authorList>
            <person name="Putnam N.H."/>
            <person name="Srivastava M."/>
            <person name="Hellsten U."/>
            <person name="Dirks B."/>
            <person name="Chapman J."/>
            <person name="Salamov A."/>
            <person name="Terry A."/>
            <person name="Shapiro H."/>
            <person name="Lindquist E."/>
            <person name="Kapitonov V.V."/>
            <person name="Jurka J."/>
            <person name="Genikhovich G."/>
            <person name="Grigoriev I.V."/>
            <person name="Lucas S.M."/>
            <person name="Steele R.E."/>
            <person name="Finnerty J.R."/>
            <person name="Technau U."/>
            <person name="Martindale M.Q."/>
            <person name="Rokhsar D.S."/>
        </authorList>
    </citation>
    <scope>NUCLEOTIDE SEQUENCE [LARGE SCALE GENOMIC DNA]</scope>
    <source>
        <strain evidence="5">CH2 X CH6</strain>
    </source>
</reference>
<accession>A7SJ54</accession>
<evidence type="ECO:0000313" key="4">
    <source>
        <dbReference type="EMBL" id="EDO36297.1"/>
    </source>
</evidence>
<dbReference type="AlphaFoldDB" id="A7SJ54"/>
<feature type="domain" description="N-acetyltransferase" evidence="3">
    <location>
        <begin position="88"/>
        <end position="237"/>
    </location>
</feature>
<keyword evidence="2" id="KW-0812">Transmembrane</keyword>
<dbReference type="InterPro" id="IPR016181">
    <property type="entry name" value="Acyl_CoA_acyltransferase"/>
</dbReference>
<dbReference type="EMBL" id="DS469674">
    <property type="protein sequence ID" value="EDO36297.1"/>
    <property type="molecule type" value="Genomic_DNA"/>
</dbReference>
<dbReference type="CDD" id="cd04301">
    <property type="entry name" value="NAT_SF"/>
    <property type="match status" value="1"/>
</dbReference>
<keyword evidence="2" id="KW-1133">Transmembrane helix</keyword>
<feature type="transmembrane region" description="Helical" evidence="2">
    <location>
        <begin position="76"/>
        <end position="95"/>
    </location>
</feature>
<dbReference type="SUPFAM" id="SSF55729">
    <property type="entry name" value="Acyl-CoA N-acyltransferases (Nat)"/>
    <property type="match status" value="1"/>
</dbReference>
<dbReference type="InterPro" id="IPR050769">
    <property type="entry name" value="NAT_camello-type"/>
</dbReference>
<dbReference type="HOGENOM" id="CLU_1246659_0_0_1"/>
<dbReference type="PANTHER" id="PTHR13947:SF37">
    <property type="entry name" value="LD18367P"/>
    <property type="match status" value="1"/>
</dbReference>
<dbReference type="Pfam" id="PF00583">
    <property type="entry name" value="Acetyltransf_1"/>
    <property type="match status" value="1"/>
</dbReference>
<keyword evidence="5" id="KW-1185">Reference proteome</keyword>
<evidence type="ECO:0000259" key="3">
    <source>
        <dbReference type="PROSITE" id="PS51186"/>
    </source>
</evidence>
<name>A7SJ54_NEMVE</name>
<dbReference type="KEGG" id="nve:5507726"/>
<gene>
    <name evidence="4" type="ORF">NEMVEDRAFT_v1g213078</name>
</gene>
<dbReference type="PhylomeDB" id="A7SJ54"/>
<dbReference type="GO" id="GO:0008080">
    <property type="term" value="F:N-acetyltransferase activity"/>
    <property type="evidence" value="ECO:0000318"/>
    <property type="project" value="GO_Central"/>
</dbReference>
<dbReference type="eggNOG" id="KOG3139">
    <property type="taxonomic scope" value="Eukaryota"/>
</dbReference>
<dbReference type="STRING" id="45351.A7SJ54"/>
<keyword evidence="1" id="KW-0808">Transferase</keyword>
<feature type="transmembrane region" description="Helical" evidence="2">
    <location>
        <begin position="51"/>
        <end position="70"/>
    </location>
</feature>
<keyword evidence="2" id="KW-0472">Membrane</keyword>
<sequence>MTYSTSPEALPRDESKPDVVRIRTYEPTDYTECREIFTEGMQQLANPVMELVLPWYAKNAAVFFVFAAAVAFQWSLWILAVYLLVCIVLVALLYINIYLQIMKFIGACLSADLRDIDKSYMYAKGSSMWVAEYNGKVVGMVGLIHSENHPDGVAELQRMSVSSSVRRKGIAGKLIRELLNFAREQNYKKIVLSTTGAQHAAIGMYKKFGFRLVNVFPYPQKILEDLRYNCFELDLTM</sequence>
<dbReference type="InterPro" id="IPR000182">
    <property type="entry name" value="GNAT_dom"/>
</dbReference>
<evidence type="ECO:0000313" key="5">
    <source>
        <dbReference type="Proteomes" id="UP000001593"/>
    </source>
</evidence>
<dbReference type="OrthoDB" id="41532at2759"/>
<evidence type="ECO:0000256" key="1">
    <source>
        <dbReference type="ARBA" id="ARBA00022679"/>
    </source>
</evidence>
<proteinExistence type="predicted"/>